<evidence type="ECO:0000313" key="3">
    <source>
        <dbReference type="Proteomes" id="UP001549320"/>
    </source>
</evidence>
<dbReference type="Pfam" id="PF03401">
    <property type="entry name" value="TctC"/>
    <property type="match status" value="1"/>
</dbReference>
<proteinExistence type="inferred from homology"/>
<dbReference type="PIRSF" id="PIRSF017082">
    <property type="entry name" value="YflP"/>
    <property type="match status" value="1"/>
</dbReference>
<protein>
    <submittedName>
        <fullName evidence="2">Tripartite-type tricarboxylate transporter receptor subunit TctC</fullName>
    </submittedName>
</protein>
<name>A0ABV2QF24_9BURK</name>
<accession>A0ABV2QF24</accession>
<comment type="caution">
    <text evidence="2">The sequence shown here is derived from an EMBL/GenBank/DDBJ whole genome shotgun (WGS) entry which is preliminary data.</text>
</comment>
<dbReference type="RefSeq" id="WP_354447864.1">
    <property type="nucleotide sequence ID" value="NZ_JBEPSH010000010.1"/>
</dbReference>
<dbReference type="PANTHER" id="PTHR42928:SF5">
    <property type="entry name" value="BLR1237 PROTEIN"/>
    <property type="match status" value="1"/>
</dbReference>
<dbReference type="InterPro" id="IPR005064">
    <property type="entry name" value="BUG"/>
</dbReference>
<dbReference type="Gene3D" id="3.40.190.10">
    <property type="entry name" value="Periplasmic binding protein-like II"/>
    <property type="match status" value="1"/>
</dbReference>
<reference evidence="2 3" key="1">
    <citation type="submission" date="2024-06" db="EMBL/GenBank/DDBJ databases">
        <title>Sorghum-associated microbial communities from plants grown in Nebraska, USA.</title>
        <authorList>
            <person name="Schachtman D."/>
        </authorList>
    </citation>
    <scope>NUCLEOTIDE SEQUENCE [LARGE SCALE GENOMIC DNA]</scope>
    <source>
        <strain evidence="2 3">2709</strain>
    </source>
</reference>
<organism evidence="2 3">
    <name type="scientific">Ottowia thiooxydans</name>
    <dbReference type="NCBI Taxonomy" id="219182"/>
    <lineage>
        <taxon>Bacteria</taxon>
        <taxon>Pseudomonadati</taxon>
        <taxon>Pseudomonadota</taxon>
        <taxon>Betaproteobacteria</taxon>
        <taxon>Burkholderiales</taxon>
        <taxon>Comamonadaceae</taxon>
        <taxon>Ottowia</taxon>
    </lineage>
</organism>
<evidence type="ECO:0000313" key="2">
    <source>
        <dbReference type="EMBL" id="MET4579620.1"/>
    </source>
</evidence>
<dbReference type="Proteomes" id="UP001549320">
    <property type="component" value="Unassembled WGS sequence"/>
</dbReference>
<keyword evidence="2" id="KW-0675">Receptor</keyword>
<comment type="similarity">
    <text evidence="1">Belongs to the UPF0065 (bug) family.</text>
</comment>
<dbReference type="PANTHER" id="PTHR42928">
    <property type="entry name" value="TRICARBOXYLATE-BINDING PROTEIN"/>
    <property type="match status" value="1"/>
</dbReference>
<gene>
    <name evidence="2" type="ORF">ABIE13_004757</name>
</gene>
<dbReference type="Gene3D" id="3.40.190.150">
    <property type="entry name" value="Bordetella uptake gene, domain 1"/>
    <property type="match status" value="1"/>
</dbReference>
<dbReference type="InterPro" id="IPR042100">
    <property type="entry name" value="Bug_dom1"/>
</dbReference>
<dbReference type="SUPFAM" id="SSF53850">
    <property type="entry name" value="Periplasmic binding protein-like II"/>
    <property type="match status" value="1"/>
</dbReference>
<dbReference type="CDD" id="cd07012">
    <property type="entry name" value="PBP2_Bug_TTT"/>
    <property type="match status" value="1"/>
</dbReference>
<sequence>MCDTPTSSRKPLNRRQTLGLLSAGAAAVAFPGYANSYPSKPIELVVCYGVGGGSDSYYRVLGQILSRQLGQSVVIVNKPGAGSAVGSAYIKNAAPNGYTIGNLTEVMMREHLLGNTQYDPAKDFTYIGVGASVPFGWAVRADSPIRSLNQLVEEGKKSPGKLSYGAAGSPKLPSWAMKLLEGQTGASYLGVPYPSSAAIITAAIGGQIDLICDAIGALAGTVSGGRLRMLAVSSDQRLPQWPEVPTARELGINATTTLPYGLGGPAGMPAAVIARLEDAMRKAVADPEHQQIVDRLNMARWVRIGKPYDDYMRSQYAAMPAQMKAFGAL</sequence>
<keyword evidence="3" id="KW-1185">Reference proteome</keyword>
<dbReference type="EMBL" id="JBEPSH010000010">
    <property type="protein sequence ID" value="MET4579620.1"/>
    <property type="molecule type" value="Genomic_DNA"/>
</dbReference>
<evidence type="ECO:0000256" key="1">
    <source>
        <dbReference type="ARBA" id="ARBA00006987"/>
    </source>
</evidence>